<sequence length="373" mass="40688">MKRVLVTGASGFIGRHLVRHLKLLGYEVRCLVRPESDASVLNDLGVELSVGTLSDVDSLERAVAGTDAVVHLAGLTKSLKVQSLWDANEKGARNVASACAKQSSPPVLISVSSLAAAGPLLLCDKPQSVEKLRDAESTDAKRMWRVDSEKGEIWQGDEIAGFRKRTEFDDPSPISDYGRSKLDGEHAVLALADRVPISIVRPPIVLGPGDRDGLELFKTISKFGIHLVPGIKPSLFSVIHVEDLCQGIAAVLSKGQRATLDQPSVGTYFVSHPNAVLYGRLGDMVGEALGRRGVRCLHVPRGVVRVTGMVNQVMSYLKRQPHIFGIDKSREASTRGFACEVSKLHDECDYIVSVDLATRFRETADWYRENGWL</sequence>
<dbReference type="EMBL" id="FXUG01000009">
    <property type="protein sequence ID" value="SMP65247.1"/>
    <property type="molecule type" value="Genomic_DNA"/>
</dbReference>
<proteinExistence type="predicted"/>
<feature type="domain" description="NAD-dependent epimerase/dehydratase" evidence="1">
    <location>
        <begin position="164"/>
        <end position="256"/>
    </location>
</feature>
<dbReference type="InterPro" id="IPR036291">
    <property type="entry name" value="NAD(P)-bd_dom_sf"/>
</dbReference>
<dbReference type="InterPro" id="IPR051783">
    <property type="entry name" value="NAD(P)-dependent_oxidoreduct"/>
</dbReference>
<name>A0ABY1QA49_9BACT</name>
<reference evidence="2 3" key="1">
    <citation type="submission" date="2017-05" db="EMBL/GenBank/DDBJ databases">
        <authorList>
            <person name="Varghese N."/>
            <person name="Submissions S."/>
        </authorList>
    </citation>
    <scope>NUCLEOTIDE SEQUENCE [LARGE SCALE GENOMIC DNA]</scope>
    <source>
        <strain evidence="2 3">DSM 25457</strain>
    </source>
</reference>
<comment type="caution">
    <text evidence="2">The sequence shown here is derived from an EMBL/GenBank/DDBJ whole genome shotgun (WGS) entry which is preliminary data.</text>
</comment>
<evidence type="ECO:0000259" key="1">
    <source>
        <dbReference type="Pfam" id="PF01370"/>
    </source>
</evidence>
<accession>A0ABY1QA49</accession>
<protein>
    <submittedName>
        <fullName evidence="2">Nucleoside-diphosphate-sugar epimerase</fullName>
    </submittedName>
</protein>
<feature type="domain" description="NAD-dependent epimerase/dehydratase" evidence="1">
    <location>
        <begin position="4"/>
        <end position="120"/>
    </location>
</feature>
<dbReference type="Gene3D" id="3.40.50.720">
    <property type="entry name" value="NAD(P)-binding Rossmann-like Domain"/>
    <property type="match status" value="2"/>
</dbReference>
<evidence type="ECO:0000313" key="2">
    <source>
        <dbReference type="EMBL" id="SMP65247.1"/>
    </source>
</evidence>
<keyword evidence="3" id="KW-1185">Reference proteome</keyword>
<dbReference type="InterPro" id="IPR001509">
    <property type="entry name" value="Epimerase_deHydtase"/>
</dbReference>
<gene>
    <name evidence="2" type="ORF">SAMN06265222_10915</name>
</gene>
<evidence type="ECO:0000313" key="3">
    <source>
        <dbReference type="Proteomes" id="UP001158067"/>
    </source>
</evidence>
<organism evidence="2 3">
    <name type="scientific">Neorhodopirellula lusitana</name>
    <dbReference type="NCBI Taxonomy" id="445327"/>
    <lineage>
        <taxon>Bacteria</taxon>
        <taxon>Pseudomonadati</taxon>
        <taxon>Planctomycetota</taxon>
        <taxon>Planctomycetia</taxon>
        <taxon>Pirellulales</taxon>
        <taxon>Pirellulaceae</taxon>
        <taxon>Neorhodopirellula</taxon>
    </lineage>
</organism>
<dbReference type="PANTHER" id="PTHR48079:SF6">
    <property type="entry name" value="NAD(P)-BINDING DOMAIN-CONTAINING PROTEIN-RELATED"/>
    <property type="match status" value="1"/>
</dbReference>
<dbReference type="RefSeq" id="WP_283433607.1">
    <property type="nucleotide sequence ID" value="NZ_FXUG01000009.1"/>
</dbReference>
<dbReference type="SUPFAM" id="SSF51735">
    <property type="entry name" value="NAD(P)-binding Rossmann-fold domains"/>
    <property type="match status" value="1"/>
</dbReference>
<dbReference type="Proteomes" id="UP001158067">
    <property type="component" value="Unassembled WGS sequence"/>
</dbReference>
<dbReference type="Pfam" id="PF01370">
    <property type="entry name" value="Epimerase"/>
    <property type="match status" value="2"/>
</dbReference>
<dbReference type="PANTHER" id="PTHR48079">
    <property type="entry name" value="PROTEIN YEEZ"/>
    <property type="match status" value="1"/>
</dbReference>